<dbReference type="InterPro" id="IPR002545">
    <property type="entry name" value="CheW-lke_dom"/>
</dbReference>
<dbReference type="GO" id="GO:0005829">
    <property type="term" value="C:cytosol"/>
    <property type="evidence" value="ECO:0007669"/>
    <property type="project" value="TreeGrafter"/>
</dbReference>
<proteinExistence type="predicted"/>
<dbReference type="SUPFAM" id="SSF50341">
    <property type="entry name" value="CheW-like"/>
    <property type="match status" value="1"/>
</dbReference>
<dbReference type="InterPro" id="IPR039315">
    <property type="entry name" value="CheW"/>
</dbReference>
<dbReference type="FunFam" id="2.40.50.180:FF:000002">
    <property type="entry name" value="Chemotaxis protein CheW"/>
    <property type="match status" value="1"/>
</dbReference>
<dbReference type="Gene3D" id="2.40.50.180">
    <property type="entry name" value="CheA-289, Domain 4"/>
    <property type="match status" value="1"/>
</dbReference>
<dbReference type="GO" id="GO:0007165">
    <property type="term" value="P:signal transduction"/>
    <property type="evidence" value="ECO:0007669"/>
    <property type="project" value="InterPro"/>
</dbReference>
<dbReference type="Proteomes" id="UP000285190">
    <property type="component" value="Unassembled WGS sequence"/>
</dbReference>
<reference evidence="6 7" key="1">
    <citation type="submission" date="2018-09" db="EMBL/GenBank/DDBJ databases">
        <authorList>
            <person name="Zhu H."/>
        </authorList>
    </citation>
    <scope>NUCLEOTIDE SEQUENCE [LARGE SCALE GENOMIC DNA]</scope>
    <source>
        <strain evidence="6 7">K2R10-39</strain>
    </source>
</reference>
<accession>A0A418X092</accession>
<dbReference type="PANTHER" id="PTHR22617">
    <property type="entry name" value="CHEMOTAXIS SENSOR HISTIDINE KINASE-RELATED"/>
    <property type="match status" value="1"/>
</dbReference>
<evidence type="ECO:0000313" key="7">
    <source>
        <dbReference type="Proteomes" id="UP000285190"/>
    </source>
</evidence>
<organism evidence="6 7">
    <name type="scientific">Noviherbaspirillum cavernae</name>
    <dbReference type="NCBI Taxonomy" id="2320862"/>
    <lineage>
        <taxon>Bacteria</taxon>
        <taxon>Pseudomonadati</taxon>
        <taxon>Pseudomonadota</taxon>
        <taxon>Betaproteobacteria</taxon>
        <taxon>Burkholderiales</taxon>
        <taxon>Oxalobacteraceae</taxon>
        <taxon>Noviherbaspirillum</taxon>
    </lineage>
</organism>
<dbReference type="OrthoDB" id="9790406at2"/>
<dbReference type="GO" id="GO:0006935">
    <property type="term" value="P:chemotaxis"/>
    <property type="evidence" value="ECO:0007669"/>
    <property type="project" value="UniProtKB-KW"/>
</dbReference>
<evidence type="ECO:0000313" key="6">
    <source>
        <dbReference type="EMBL" id="RJG05917.1"/>
    </source>
</evidence>
<keyword evidence="4" id="KW-0145">Chemotaxis</keyword>
<protein>
    <recommendedName>
        <fullName evidence="2">Chemotaxis protein CheW</fullName>
    </recommendedName>
</protein>
<dbReference type="Pfam" id="PF01584">
    <property type="entry name" value="CheW"/>
    <property type="match status" value="1"/>
</dbReference>
<evidence type="ECO:0000259" key="5">
    <source>
        <dbReference type="PROSITE" id="PS50851"/>
    </source>
</evidence>
<dbReference type="EMBL" id="QYUN01000002">
    <property type="protein sequence ID" value="RJG05917.1"/>
    <property type="molecule type" value="Genomic_DNA"/>
</dbReference>
<evidence type="ECO:0000256" key="1">
    <source>
        <dbReference type="ARBA" id="ARBA00004496"/>
    </source>
</evidence>
<dbReference type="AlphaFoldDB" id="A0A418X092"/>
<dbReference type="PROSITE" id="PS50851">
    <property type="entry name" value="CHEW"/>
    <property type="match status" value="1"/>
</dbReference>
<evidence type="ECO:0000256" key="2">
    <source>
        <dbReference type="ARBA" id="ARBA00021483"/>
    </source>
</evidence>
<dbReference type="Gene3D" id="2.30.30.40">
    <property type="entry name" value="SH3 Domains"/>
    <property type="match status" value="1"/>
</dbReference>
<feature type="domain" description="CheW-like" evidence="5">
    <location>
        <begin position="18"/>
        <end position="158"/>
    </location>
</feature>
<gene>
    <name evidence="6" type="ORF">D3870_07720</name>
</gene>
<keyword evidence="3" id="KW-0963">Cytoplasm</keyword>
<dbReference type="PANTHER" id="PTHR22617:SF45">
    <property type="entry name" value="CHEMOTAXIS PROTEIN CHEW"/>
    <property type="match status" value="1"/>
</dbReference>
<dbReference type="SMART" id="SM00260">
    <property type="entry name" value="CheW"/>
    <property type="match status" value="1"/>
</dbReference>
<comment type="subcellular location">
    <subcellularLocation>
        <location evidence="1">Cytoplasm</location>
    </subcellularLocation>
</comment>
<evidence type="ECO:0000256" key="4">
    <source>
        <dbReference type="ARBA" id="ARBA00022500"/>
    </source>
</evidence>
<sequence>MQNNVTALADHSDRDIAGREFLAFTLGKEEYGIDILKVQEIRGYETVTRIANSPDFIKGVVNLRGIIVPIVDMRIKFNLGEPTYDQFTVVIILNIGGRVVGMVVDSVSDVTTLLPEQIKPAPEMGTALNTDYLIGLGTIEQRMLILVNIDQLMSSAEMGLIEALAA</sequence>
<dbReference type="RefSeq" id="WP_119738025.1">
    <property type="nucleotide sequence ID" value="NZ_QYUN01000002.1"/>
</dbReference>
<comment type="caution">
    <text evidence="6">The sequence shown here is derived from an EMBL/GenBank/DDBJ whole genome shotgun (WGS) entry which is preliminary data.</text>
</comment>
<name>A0A418X092_9BURK</name>
<dbReference type="CDD" id="cd00732">
    <property type="entry name" value="CheW"/>
    <property type="match status" value="1"/>
</dbReference>
<keyword evidence="7" id="KW-1185">Reference proteome</keyword>
<dbReference type="InterPro" id="IPR036061">
    <property type="entry name" value="CheW-like_dom_sf"/>
</dbReference>
<evidence type="ECO:0000256" key="3">
    <source>
        <dbReference type="ARBA" id="ARBA00022490"/>
    </source>
</evidence>